<feature type="domain" description="ABM" evidence="1">
    <location>
        <begin position="123"/>
        <end position="216"/>
    </location>
</feature>
<organism evidence="2 3">
    <name type="scientific">Streptomyces chisholmiae</name>
    <dbReference type="NCBI Taxonomy" id="3075540"/>
    <lineage>
        <taxon>Bacteria</taxon>
        <taxon>Bacillati</taxon>
        <taxon>Actinomycetota</taxon>
        <taxon>Actinomycetes</taxon>
        <taxon>Kitasatosporales</taxon>
        <taxon>Streptomycetaceae</taxon>
        <taxon>Streptomyces</taxon>
    </lineage>
</organism>
<dbReference type="RefSeq" id="WP_311666134.1">
    <property type="nucleotide sequence ID" value="NZ_JAVREO010000003.1"/>
</dbReference>
<gene>
    <name evidence="2" type="ORF">RM844_07455</name>
</gene>
<evidence type="ECO:0000313" key="2">
    <source>
        <dbReference type="EMBL" id="MDT0266131.1"/>
    </source>
</evidence>
<dbReference type="EMBL" id="JAVREO010000003">
    <property type="protein sequence ID" value="MDT0266131.1"/>
    <property type="molecule type" value="Genomic_DNA"/>
</dbReference>
<proteinExistence type="predicted"/>
<name>A0ABU2JMC5_9ACTN</name>
<dbReference type="SUPFAM" id="SSF54909">
    <property type="entry name" value="Dimeric alpha+beta barrel"/>
    <property type="match status" value="2"/>
</dbReference>
<dbReference type="GO" id="GO:0004497">
    <property type="term" value="F:monooxygenase activity"/>
    <property type="evidence" value="ECO:0007669"/>
    <property type="project" value="UniProtKB-KW"/>
</dbReference>
<dbReference type="InterPro" id="IPR007138">
    <property type="entry name" value="ABM_dom"/>
</dbReference>
<sequence length="228" mass="26129">MPQLSLNDGLLHVFNIFDTDSPENQETILDAMRDIVDNADYPGWVSSTVHAGLGRPGTANIVQWRDRAALEARYAGQKFQRRTVPEFQRLATEFWLIQTEVVFSQQHPDARPPVRFSPDRDDFTVLMVLKSRPEDQKELVDVLARPDAWTATRPGYRSHTLLRGLNGPYLVNYAQWDSREDYEAFHTFPEDERPLPVRRGRERARALAVSRWANTFRAVHSRSAGVAG</sequence>
<dbReference type="Gene3D" id="3.30.70.100">
    <property type="match status" value="2"/>
</dbReference>
<dbReference type="Proteomes" id="UP001183410">
    <property type="component" value="Unassembled WGS sequence"/>
</dbReference>
<keyword evidence="3" id="KW-1185">Reference proteome</keyword>
<keyword evidence="2" id="KW-0560">Oxidoreductase</keyword>
<evidence type="ECO:0000313" key="3">
    <source>
        <dbReference type="Proteomes" id="UP001183410"/>
    </source>
</evidence>
<accession>A0ABU2JMC5</accession>
<protein>
    <submittedName>
        <fullName evidence="2">Antibiotic biosynthesis monooxygenase</fullName>
    </submittedName>
</protein>
<dbReference type="Pfam" id="PF03992">
    <property type="entry name" value="ABM"/>
    <property type="match status" value="1"/>
</dbReference>
<reference evidence="3" key="1">
    <citation type="submission" date="2023-07" db="EMBL/GenBank/DDBJ databases">
        <title>30 novel species of actinomycetes from the DSMZ collection.</title>
        <authorList>
            <person name="Nouioui I."/>
        </authorList>
    </citation>
    <scope>NUCLEOTIDE SEQUENCE [LARGE SCALE GENOMIC DNA]</scope>
    <source>
        <strain evidence="3">DSM 44915</strain>
    </source>
</reference>
<comment type="caution">
    <text evidence="2">The sequence shown here is derived from an EMBL/GenBank/DDBJ whole genome shotgun (WGS) entry which is preliminary data.</text>
</comment>
<keyword evidence="2" id="KW-0503">Monooxygenase</keyword>
<evidence type="ECO:0000259" key="1">
    <source>
        <dbReference type="PROSITE" id="PS51725"/>
    </source>
</evidence>
<dbReference type="InterPro" id="IPR011008">
    <property type="entry name" value="Dimeric_a/b-barrel"/>
</dbReference>
<dbReference type="PROSITE" id="PS51725">
    <property type="entry name" value="ABM"/>
    <property type="match status" value="1"/>
</dbReference>